<evidence type="ECO:0000313" key="2">
    <source>
        <dbReference type="EMBL" id="KKK88235.1"/>
    </source>
</evidence>
<organism evidence="2">
    <name type="scientific">marine sediment metagenome</name>
    <dbReference type="NCBI Taxonomy" id="412755"/>
    <lineage>
        <taxon>unclassified sequences</taxon>
        <taxon>metagenomes</taxon>
        <taxon>ecological metagenomes</taxon>
    </lineage>
</organism>
<dbReference type="SUPFAM" id="SSF54593">
    <property type="entry name" value="Glyoxalase/Bleomycin resistance protein/Dihydroxybiphenyl dioxygenase"/>
    <property type="match status" value="1"/>
</dbReference>
<evidence type="ECO:0000259" key="1">
    <source>
        <dbReference type="PROSITE" id="PS51819"/>
    </source>
</evidence>
<dbReference type="Gene3D" id="3.10.180.10">
    <property type="entry name" value="2,3-Dihydroxybiphenyl 1,2-Dioxygenase, domain 1"/>
    <property type="match status" value="1"/>
</dbReference>
<dbReference type="Pfam" id="PF00903">
    <property type="entry name" value="Glyoxalase"/>
    <property type="match status" value="1"/>
</dbReference>
<sequence>MTTAKTATRPPLDGVLEAAIYVDDLDAAVAFYGGVLGLETVLRHDPRHVFFRCGSTIVLAFDAKLSREPSHNPDLPVPPHGATGAGHICFATDSAALEHWVQHFKAQGIAPEADFHWPNGARSVYLRDPAGNSVELAERRLWEGAA</sequence>
<name>A0A0F8ZQF2_9ZZZZ</name>
<dbReference type="InterPro" id="IPR037523">
    <property type="entry name" value="VOC_core"/>
</dbReference>
<accession>A0A0F8ZQF2</accession>
<gene>
    <name evidence="2" type="ORF">LCGC14_2745230</name>
</gene>
<dbReference type="EMBL" id="LAZR01050047">
    <property type="protein sequence ID" value="KKK88235.1"/>
    <property type="molecule type" value="Genomic_DNA"/>
</dbReference>
<feature type="domain" description="VOC" evidence="1">
    <location>
        <begin position="14"/>
        <end position="139"/>
    </location>
</feature>
<dbReference type="PANTHER" id="PTHR21366:SF22">
    <property type="entry name" value="VOC DOMAIN-CONTAINING PROTEIN"/>
    <property type="match status" value="1"/>
</dbReference>
<reference evidence="2" key="1">
    <citation type="journal article" date="2015" name="Nature">
        <title>Complex archaea that bridge the gap between prokaryotes and eukaryotes.</title>
        <authorList>
            <person name="Spang A."/>
            <person name="Saw J.H."/>
            <person name="Jorgensen S.L."/>
            <person name="Zaremba-Niedzwiedzka K."/>
            <person name="Martijn J."/>
            <person name="Lind A.E."/>
            <person name="van Eijk R."/>
            <person name="Schleper C."/>
            <person name="Guy L."/>
            <person name="Ettema T.J."/>
        </authorList>
    </citation>
    <scope>NUCLEOTIDE SEQUENCE</scope>
</reference>
<dbReference type="PANTHER" id="PTHR21366">
    <property type="entry name" value="GLYOXALASE FAMILY PROTEIN"/>
    <property type="match status" value="1"/>
</dbReference>
<dbReference type="PROSITE" id="PS51819">
    <property type="entry name" value="VOC"/>
    <property type="match status" value="1"/>
</dbReference>
<dbReference type="InterPro" id="IPR029068">
    <property type="entry name" value="Glyas_Bleomycin-R_OHBP_Dase"/>
</dbReference>
<dbReference type="InterPro" id="IPR004360">
    <property type="entry name" value="Glyas_Fos-R_dOase_dom"/>
</dbReference>
<protein>
    <recommendedName>
        <fullName evidence="1">VOC domain-containing protein</fullName>
    </recommendedName>
</protein>
<dbReference type="InterPro" id="IPR050383">
    <property type="entry name" value="GlyoxalaseI/FosfomycinResist"/>
</dbReference>
<dbReference type="AlphaFoldDB" id="A0A0F8ZQF2"/>
<comment type="caution">
    <text evidence="2">The sequence shown here is derived from an EMBL/GenBank/DDBJ whole genome shotgun (WGS) entry which is preliminary data.</text>
</comment>
<proteinExistence type="predicted"/>